<name>A0ABT7FLF2_9RHOB</name>
<keyword evidence="3" id="KW-0460">Magnesium</keyword>
<dbReference type="SFLD" id="SFLDS00001">
    <property type="entry name" value="Enolase"/>
    <property type="match status" value="1"/>
</dbReference>
<dbReference type="Gene3D" id="3.20.20.120">
    <property type="entry name" value="Enolase-like C-terminal domain"/>
    <property type="match status" value="1"/>
</dbReference>
<dbReference type="SUPFAM" id="SSF54826">
    <property type="entry name" value="Enolase N-terminal domain-like"/>
    <property type="match status" value="1"/>
</dbReference>
<dbReference type="InterPro" id="IPR018110">
    <property type="entry name" value="Mandel_Rmase/mucon_lact_enz_CS"/>
</dbReference>
<comment type="caution">
    <text evidence="5">The sequence shown here is derived from an EMBL/GenBank/DDBJ whole genome shotgun (WGS) entry which is preliminary data.</text>
</comment>
<dbReference type="PROSITE" id="PS00908">
    <property type="entry name" value="MR_MLE_1"/>
    <property type="match status" value="1"/>
</dbReference>
<dbReference type="RefSeq" id="WP_284487477.1">
    <property type="nucleotide sequence ID" value="NZ_JASNJE010000041.1"/>
</dbReference>
<evidence type="ECO:0000313" key="5">
    <source>
        <dbReference type="EMBL" id="MDK3075554.1"/>
    </source>
</evidence>
<dbReference type="SUPFAM" id="SSF51604">
    <property type="entry name" value="Enolase C-terminal domain-like"/>
    <property type="match status" value="1"/>
</dbReference>
<keyword evidence="6" id="KW-1185">Reference proteome</keyword>
<evidence type="ECO:0000259" key="4">
    <source>
        <dbReference type="SMART" id="SM00922"/>
    </source>
</evidence>
<dbReference type="InterPro" id="IPR013342">
    <property type="entry name" value="Mandelate_racemase_C"/>
</dbReference>
<dbReference type="SFLD" id="SFLDG00179">
    <property type="entry name" value="mandelate_racemase"/>
    <property type="match status" value="1"/>
</dbReference>
<dbReference type="InterPro" id="IPR029065">
    <property type="entry name" value="Enolase_C-like"/>
</dbReference>
<evidence type="ECO:0000256" key="3">
    <source>
        <dbReference type="ARBA" id="ARBA00022842"/>
    </source>
</evidence>
<dbReference type="Pfam" id="PF13378">
    <property type="entry name" value="MR_MLE_C"/>
    <property type="match status" value="1"/>
</dbReference>
<comment type="cofactor">
    <cofactor evidence="1">
        <name>Mg(2+)</name>
        <dbReference type="ChEBI" id="CHEBI:18420"/>
    </cofactor>
</comment>
<sequence length="381" mass="41611">MAHFPDLIGATRYESLLGKAEMTIGDIRLRAALPPLPVPLNTASGQLTHAPVVLIDLEMSSGVVGVSYLFSPRPDMLKPLMETIRALFEMVSGKLCDPVRLSAHFDQQFLLFGGTGLVTMARSALDMALWDAIAKQHGQPLFRLLGGVAEPIQAYESSGLGLSDSGAIVREAGRFIDNGFDHMKLRLGYPALQTDIEVLEALRREIGDRIGLMVDYNQAMDRETALGRCTALDEFQLVWIEEPLHAADLEGAAALAERLTTPIQIGENLFSPLEVDRALSLQACDYLMPDVMKIGGVMNWLYAADRANHKGLPVSSHLFPEISAHLLACAPNRHFLEYVNWADAILQSPVTPKNGNVTIAETPGTSLAWDERAVARFQVAT</sequence>
<dbReference type="InterPro" id="IPR036849">
    <property type="entry name" value="Enolase-like_C_sf"/>
</dbReference>
<proteinExistence type="predicted"/>
<organism evidence="5 6">
    <name type="scientific">Sedimentitalea xiamensis</name>
    <dbReference type="NCBI Taxonomy" id="3050037"/>
    <lineage>
        <taxon>Bacteria</taxon>
        <taxon>Pseudomonadati</taxon>
        <taxon>Pseudomonadota</taxon>
        <taxon>Alphaproteobacteria</taxon>
        <taxon>Rhodobacterales</taxon>
        <taxon>Paracoccaceae</taxon>
        <taxon>Sedimentitalea</taxon>
    </lineage>
</organism>
<dbReference type="Proteomes" id="UP001227126">
    <property type="component" value="Unassembled WGS sequence"/>
</dbReference>
<evidence type="ECO:0000313" key="6">
    <source>
        <dbReference type="Proteomes" id="UP001227126"/>
    </source>
</evidence>
<accession>A0ABT7FLF2</accession>
<evidence type="ECO:0000256" key="2">
    <source>
        <dbReference type="ARBA" id="ARBA00022723"/>
    </source>
</evidence>
<dbReference type="PANTHER" id="PTHR13794:SF58">
    <property type="entry name" value="MITOCHONDRIAL ENOLASE SUPERFAMILY MEMBER 1"/>
    <property type="match status" value="1"/>
</dbReference>
<dbReference type="EMBL" id="JASNJE010000041">
    <property type="protein sequence ID" value="MDK3075554.1"/>
    <property type="molecule type" value="Genomic_DNA"/>
</dbReference>
<dbReference type="InterPro" id="IPR013341">
    <property type="entry name" value="Mandelate_racemase_N_dom"/>
</dbReference>
<feature type="domain" description="Mandelate racemase/muconate lactonizing enzyme C-terminal" evidence="4">
    <location>
        <begin position="165"/>
        <end position="262"/>
    </location>
</feature>
<dbReference type="InterPro" id="IPR046945">
    <property type="entry name" value="RHMD-like"/>
</dbReference>
<dbReference type="PANTHER" id="PTHR13794">
    <property type="entry name" value="ENOLASE SUPERFAMILY, MANDELATE RACEMASE"/>
    <property type="match status" value="1"/>
</dbReference>
<evidence type="ECO:0000256" key="1">
    <source>
        <dbReference type="ARBA" id="ARBA00001946"/>
    </source>
</evidence>
<dbReference type="Pfam" id="PF02746">
    <property type="entry name" value="MR_MLE_N"/>
    <property type="match status" value="1"/>
</dbReference>
<dbReference type="PROSITE" id="PS00909">
    <property type="entry name" value="MR_MLE_2"/>
    <property type="match status" value="1"/>
</dbReference>
<keyword evidence="2" id="KW-0479">Metal-binding</keyword>
<dbReference type="SMART" id="SM00922">
    <property type="entry name" value="MR_MLE"/>
    <property type="match status" value="1"/>
</dbReference>
<dbReference type="Gene3D" id="3.30.390.10">
    <property type="entry name" value="Enolase-like, N-terminal domain"/>
    <property type="match status" value="1"/>
</dbReference>
<reference evidence="5 6" key="1">
    <citation type="submission" date="2023-05" db="EMBL/GenBank/DDBJ databases">
        <title>Sedimentitalea sp. nov. JM2-8.</title>
        <authorList>
            <person name="Huang J."/>
        </authorList>
    </citation>
    <scope>NUCLEOTIDE SEQUENCE [LARGE SCALE GENOMIC DNA]</scope>
    <source>
        <strain evidence="5 6">JM2-8</strain>
    </source>
</reference>
<dbReference type="InterPro" id="IPR029017">
    <property type="entry name" value="Enolase-like_N"/>
</dbReference>
<protein>
    <submittedName>
        <fullName evidence="5">Enolase C-terminal domain-like protein</fullName>
    </submittedName>
</protein>
<gene>
    <name evidence="5" type="ORF">QO034_21020</name>
</gene>